<feature type="compositionally biased region" description="Low complexity" evidence="3">
    <location>
        <begin position="46"/>
        <end position="60"/>
    </location>
</feature>
<dbReference type="Pfam" id="PF17035">
    <property type="entry name" value="BET"/>
    <property type="match status" value="1"/>
</dbReference>
<dbReference type="PANTHER" id="PTHR22880:SF225">
    <property type="entry name" value="BROMODOMAIN-CONTAINING PROTEIN BET-1-RELATED"/>
    <property type="match status" value="1"/>
</dbReference>
<dbReference type="PROSITE" id="PS50014">
    <property type="entry name" value="BROMODOMAIN_2"/>
    <property type="match status" value="2"/>
</dbReference>
<organism evidence="6 7">
    <name type="scientific">Jaminaea rosea</name>
    <dbReference type="NCBI Taxonomy" id="1569628"/>
    <lineage>
        <taxon>Eukaryota</taxon>
        <taxon>Fungi</taxon>
        <taxon>Dikarya</taxon>
        <taxon>Basidiomycota</taxon>
        <taxon>Ustilaginomycotina</taxon>
        <taxon>Exobasidiomycetes</taxon>
        <taxon>Microstromatales</taxon>
        <taxon>Microstromatales incertae sedis</taxon>
        <taxon>Jaminaea</taxon>
    </lineage>
</organism>
<feature type="compositionally biased region" description="Acidic residues" evidence="3">
    <location>
        <begin position="967"/>
        <end position="979"/>
    </location>
</feature>
<dbReference type="EMBL" id="KZ819675">
    <property type="protein sequence ID" value="PWN25499.1"/>
    <property type="molecule type" value="Genomic_DNA"/>
</dbReference>
<protein>
    <submittedName>
        <fullName evidence="6">Bromodomain-containing protein</fullName>
    </submittedName>
</protein>
<dbReference type="Gene3D" id="1.20.920.10">
    <property type="entry name" value="Bromodomain-like"/>
    <property type="match status" value="2"/>
</dbReference>
<dbReference type="InterPro" id="IPR001487">
    <property type="entry name" value="Bromodomain"/>
</dbReference>
<dbReference type="AlphaFoldDB" id="A0A316UJV1"/>
<feature type="compositionally biased region" description="Low complexity" evidence="3">
    <location>
        <begin position="770"/>
        <end position="795"/>
    </location>
</feature>
<feature type="domain" description="Bromo" evidence="4">
    <location>
        <begin position="395"/>
        <end position="493"/>
    </location>
</feature>
<feature type="region of interest" description="Disordered" evidence="3">
    <location>
        <begin position="1"/>
        <end position="361"/>
    </location>
</feature>
<name>A0A316UJV1_9BASI</name>
<feature type="region of interest" description="Disordered" evidence="3">
    <location>
        <begin position="527"/>
        <end position="589"/>
    </location>
</feature>
<dbReference type="PROSITE" id="PS51525">
    <property type="entry name" value="NET"/>
    <property type="match status" value="1"/>
</dbReference>
<dbReference type="InterPro" id="IPR027353">
    <property type="entry name" value="NET_dom"/>
</dbReference>
<feature type="compositionally biased region" description="Polar residues" evidence="3">
    <location>
        <begin position="68"/>
        <end position="82"/>
    </location>
</feature>
<accession>A0A316UJV1</accession>
<dbReference type="OrthoDB" id="784962at2759"/>
<proteinExistence type="predicted"/>
<reference evidence="6 7" key="1">
    <citation type="journal article" date="2018" name="Mol. Biol. Evol.">
        <title>Broad Genomic Sampling Reveals a Smut Pathogenic Ancestry of the Fungal Clade Ustilaginomycotina.</title>
        <authorList>
            <person name="Kijpornyongpan T."/>
            <person name="Mondo S.J."/>
            <person name="Barry K."/>
            <person name="Sandor L."/>
            <person name="Lee J."/>
            <person name="Lipzen A."/>
            <person name="Pangilinan J."/>
            <person name="LaButti K."/>
            <person name="Hainaut M."/>
            <person name="Henrissat B."/>
            <person name="Grigoriev I.V."/>
            <person name="Spatafora J.W."/>
            <person name="Aime M.C."/>
        </authorList>
    </citation>
    <scope>NUCLEOTIDE SEQUENCE [LARGE SCALE GENOMIC DNA]</scope>
    <source>
        <strain evidence="6 7">MCA 5214</strain>
    </source>
</reference>
<feature type="compositionally biased region" description="Low complexity" evidence="3">
    <location>
        <begin position="892"/>
        <end position="909"/>
    </location>
</feature>
<feature type="compositionally biased region" description="Low complexity" evidence="3">
    <location>
        <begin position="121"/>
        <end position="152"/>
    </location>
</feature>
<feature type="domain" description="NET" evidence="5">
    <location>
        <begin position="811"/>
        <end position="892"/>
    </location>
</feature>
<feature type="compositionally biased region" description="Low complexity" evidence="3">
    <location>
        <begin position="327"/>
        <end position="360"/>
    </location>
</feature>
<sequence>MSDNTNGVPAAPGQGSGPSGENVGGGGAGLDSSARLDAPRDVLHPSTTSSSSSTIVDSTSKPTMPSVAEQTPSINISAQDSTADAAAARAAVQDPLPTASDNLATSTRPVIQPPTSDMRSDVASAPVDAAAPPINGSGAAATASAQTPAMTSDVGQSTSAPQPIVPPTGTGNPYDAREEAEIARDAPPASSAAPPAAEIAPPSTEAVAPKNESVLSPVDVRGQAIDQVAVPVSSTSNAAPTSADAPRPAEPVAPVQSSIAEPASQVGVDDQAKPADTSLNGETKPEEATTQDAVMADGTVSSSVAPAVAGMGGAPTSEEPPMKKLKTSPGPSATPSAPAAATPAGAAAAPPAPAIAAPPAHAEGSQLGAVTADPSTIGMTQAQIKFAQNSVKSLKQRPEAPAFLQPVDPVALNIPQYRQIIEKPMDLGTIDVKLAMTASALKGGKPTEKTKTAEQLGLDLSRDVYKSVQEWESDVRLVFANCIRFNGPDHAISQGAKALDAVFAKQLNSMPVEGAADSAVAGATGSTAAAGSSAAVRRPSNPVPTIRRSSSDNAAGRPKREIHPPPPRDLHYEEPASSGRKRKNSKAMTPKQAAYWAKVNADELKFCLKLTEDLSKTYYELSWVFIDLPDRSLAFAPAYYATIKQPISLSMIADKIKKRDYEDKDEFVADMRLLFQNCYTFNPPEEDVHKMGQKLEGIFNEKMRKLPKPKAMTPELAMDEDEDGDGEEDFEEEDRLRAEKIRELEEQLAELKRQAKAAKQRQAGKKKPRASGAAGGSSKKAASSKKSAGGASTDAAPKKSKSKKTKGGDDGSEDDEDVRSVSWEQKEELARKITQLSDERLDGALQIISEDKPPNANDDEEIELDIEDLSPRTLYKLYRYVVKPKKKPGPKPGTAKASGSGKAGKQATGGKKRKNLDEEEEAARIARLQEQLQSFDRAPDGQGMAMAGPSAGAAAGHDDLVQSESSSGEEDSDASDSDY</sequence>
<keyword evidence="1 2" id="KW-0103">Bromodomain</keyword>
<dbReference type="SMART" id="SM00297">
    <property type="entry name" value="BROMO"/>
    <property type="match status" value="2"/>
</dbReference>
<feature type="compositionally biased region" description="Low complexity" evidence="3">
    <location>
        <begin position="298"/>
        <end position="309"/>
    </location>
</feature>
<dbReference type="STRING" id="1569628.A0A316UJV1"/>
<evidence type="ECO:0000313" key="6">
    <source>
        <dbReference type="EMBL" id="PWN25499.1"/>
    </source>
</evidence>
<gene>
    <name evidence="6" type="ORF">BDZ90DRAFT_233949</name>
</gene>
<dbReference type="InterPro" id="IPR050935">
    <property type="entry name" value="Bromo_chromatin_reader"/>
</dbReference>
<feature type="compositionally biased region" description="Gly residues" evidence="3">
    <location>
        <begin position="14"/>
        <end position="29"/>
    </location>
</feature>
<evidence type="ECO:0000259" key="5">
    <source>
        <dbReference type="PROSITE" id="PS51525"/>
    </source>
</evidence>
<dbReference type="PRINTS" id="PR00503">
    <property type="entry name" value="BROMODOMAIN"/>
</dbReference>
<dbReference type="InterPro" id="IPR036427">
    <property type="entry name" value="Bromodomain-like_sf"/>
</dbReference>
<feature type="compositionally biased region" description="Low complexity" evidence="3">
    <location>
        <begin position="185"/>
        <end position="206"/>
    </location>
</feature>
<feature type="compositionally biased region" description="Basic and acidic residues" evidence="3">
    <location>
        <begin position="824"/>
        <end position="839"/>
    </location>
</feature>
<feature type="compositionally biased region" description="Low complexity" evidence="3">
    <location>
        <begin position="527"/>
        <end position="536"/>
    </location>
</feature>
<feature type="compositionally biased region" description="Low complexity" evidence="3">
    <location>
        <begin position="941"/>
        <end position="955"/>
    </location>
</feature>
<feature type="region of interest" description="Disordered" evidence="3">
    <location>
        <begin position="883"/>
        <end position="979"/>
    </location>
</feature>
<evidence type="ECO:0000256" key="1">
    <source>
        <dbReference type="ARBA" id="ARBA00023117"/>
    </source>
</evidence>
<feature type="compositionally biased region" description="Basic and acidic residues" evidence="3">
    <location>
        <begin position="175"/>
        <end position="184"/>
    </location>
</feature>
<feature type="compositionally biased region" description="Basic residues" evidence="3">
    <location>
        <begin position="754"/>
        <end position="769"/>
    </location>
</feature>
<dbReference type="SUPFAM" id="SSF47370">
    <property type="entry name" value="Bromodomain"/>
    <property type="match status" value="2"/>
</dbReference>
<dbReference type="GO" id="GO:0005634">
    <property type="term" value="C:nucleus"/>
    <property type="evidence" value="ECO:0007669"/>
    <property type="project" value="TreeGrafter"/>
</dbReference>
<evidence type="ECO:0000256" key="3">
    <source>
        <dbReference type="SAM" id="MobiDB-lite"/>
    </source>
</evidence>
<dbReference type="PANTHER" id="PTHR22880">
    <property type="entry name" value="FALZ-RELATED BROMODOMAIN-CONTAINING PROTEINS"/>
    <property type="match status" value="1"/>
</dbReference>
<dbReference type="GeneID" id="37028653"/>
<feature type="compositionally biased region" description="Basic and acidic residues" evidence="3">
    <location>
        <begin position="558"/>
        <end position="574"/>
    </location>
</feature>
<dbReference type="Proteomes" id="UP000245884">
    <property type="component" value="Unassembled WGS sequence"/>
</dbReference>
<feature type="region of interest" description="Disordered" evidence="3">
    <location>
        <begin position="705"/>
        <end position="735"/>
    </location>
</feature>
<feature type="compositionally biased region" description="Polar residues" evidence="3">
    <location>
        <begin position="99"/>
        <end position="117"/>
    </location>
</feature>
<dbReference type="GO" id="GO:0006338">
    <property type="term" value="P:chromatin remodeling"/>
    <property type="evidence" value="ECO:0007669"/>
    <property type="project" value="TreeGrafter"/>
</dbReference>
<dbReference type="Pfam" id="PF00439">
    <property type="entry name" value="Bromodomain"/>
    <property type="match status" value="3"/>
</dbReference>
<feature type="domain" description="Bromo" evidence="4">
    <location>
        <begin position="617"/>
        <end position="689"/>
    </location>
</feature>
<feature type="region of interest" description="Disordered" evidence="3">
    <location>
        <begin position="751"/>
        <end position="839"/>
    </location>
</feature>
<dbReference type="InterPro" id="IPR038336">
    <property type="entry name" value="NET_sf"/>
</dbReference>
<dbReference type="Gene3D" id="1.20.1270.220">
    <property type="match status" value="1"/>
</dbReference>
<evidence type="ECO:0000259" key="4">
    <source>
        <dbReference type="PROSITE" id="PS50014"/>
    </source>
</evidence>
<evidence type="ECO:0000256" key="2">
    <source>
        <dbReference type="PROSITE-ProRule" id="PRU00035"/>
    </source>
</evidence>
<evidence type="ECO:0000313" key="7">
    <source>
        <dbReference type="Proteomes" id="UP000245884"/>
    </source>
</evidence>
<dbReference type="GO" id="GO:0000785">
    <property type="term" value="C:chromatin"/>
    <property type="evidence" value="ECO:0007669"/>
    <property type="project" value="TreeGrafter"/>
</dbReference>
<dbReference type="RefSeq" id="XP_025360111.1">
    <property type="nucleotide sequence ID" value="XM_025506830.1"/>
</dbReference>
<feature type="compositionally biased region" description="Acidic residues" evidence="3">
    <location>
        <begin position="717"/>
        <end position="733"/>
    </location>
</feature>
<keyword evidence="7" id="KW-1185">Reference proteome</keyword>
<dbReference type="GO" id="GO:0006355">
    <property type="term" value="P:regulation of DNA-templated transcription"/>
    <property type="evidence" value="ECO:0007669"/>
    <property type="project" value="TreeGrafter"/>
</dbReference>